<dbReference type="Proteomes" id="UP000295547">
    <property type="component" value="Unassembled WGS sequence"/>
</dbReference>
<keyword evidence="7" id="KW-0406">Ion transport</keyword>
<dbReference type="InterPro" id="IPR018422">
    <property type="entry name" value="Cation/H_exchanger_CPA1"/>
</dbReference>
<evidence type="ECO:0000256" key="5">
    <source>
        <dbReference type="ARBA" id="ARBA00022989"/>
    </source>
</evidence>
<evidence type="ECO:0000256" key="6">
    <source>
        <dbReference type="ARBA" id="ARBA00023053"/>
    </source>
</evidence>
<keyword evidence="4 10" id="KW-0812">Transmembrane</keyword>
<keyword evidence="6" id="KW-0915">Sodium</keyword>
<dbReference type="EMBL" id="SMBJ01000002">
    <property type="protein sequence ID" value="TCU29220.1"/>
    <property type="molecule type" value="Genomic_DNA"/>
</dbReference>
<proteinExistence type="predicted"/>
<evidence type="ECO:0000256" key="10">
    <source>
        <dbReference type="SAM" id="Phobius"/>
    </source>
</evidence>
<dbReference type="GO" id="GO:0015386">
    <property type="term" value="F:potassium:proton antiporter activity"/>
    <property type="evidence" value="ECO:0007669"/>
    <property type="project" value="TreeGrafter"/>
</dbReference>
<gene>
    <name evidence="12" type="ORF">EV130_102400</name>
</gene>
<evidence type="ECO:0000256" key="1">
    <source>
        <dbReference type="ARBA" id="ARBA00004651"/>
    </source>
</evidence>
<evidence type="ECO:0000256" key="8">
    <source>
        <dbReference type="ARBA" id="ARBA00023136"/>
    </source>
</evidence>
<dbReference type="PANTHER" id="PTHR10110:SF86">
    <property type="entry name" value="SODIUM_HYDROGEN EXCHANGER 7"/>
    <property type="match status" value="1"/>
</dbReference>
<evidence type="ECO:0000256" key="4">
    <source>
        <dbReference type="ARBA" id="ARBA00022692"/>
    </source>
</evidence>
<comment type="caution">
    <text evidence="12">The sequence shown here is derived from an EMBL/GenBank/DDBJ whole genome shotgun (WGS) entry which is preliminary data.</text>
</comment>
<accession>A0A4R3R2K0</accession>
<dbReference type="Pfam" id="PF00999">
    <property type="entry name" value="Na_H_Exchanger"/>
    <property type="match status" value="1"/>
</dbReference>
<feature type="transmembrane region" description="Helical" evidence="10">
    <location>
        <begin position="119"/>
        <end position="140"/>
    </location>
</feature>
<evidence type="ECO:0000256" key="7">
    <source>
        <dbReference type="ARBA" id="ARBA00023065"/>
    </source>
</evidence>
<dbReference type="PANTHER" id="PTHR10110">
    <property type="entry name" value="SODIUM/HYDROGEN EXCHANGER"/>
    <property type="match status" value="1"/>
</dbReference>
<sequence length="258" mass="28583">MRVQSYAVWSAVVFVLNIMAFLLMGMQIKGIIAAMPEGQLMRACTFAAFIVAIVVLVRFAVCIGYNRILARLARRRGRTQPATLKQAILAGWCGMRGLVTLATAFALPSDFPQRDTVVLTAFAVVLATLVIQGLTLSPLIRWLGLDGRAAGAEELRARRAQITRAGIRALEDQTGPEAELLRGKFLIEQQALFSVAGPSSLETYRKLALGSIAAQRMELERLRSDNELNVDEYNLLLEEIDWKELAVLPLEERKIEEI</sequence>
<dbReference type="GO" id="GO:0098719">
    <property type="term" value="P:sodium ion import across plasma membrane"/>
    <property type="evidence" value="ECO:0007669"/>
    <property type="project" value="TreeGrafter"/>
</dbReference>
<protein>
    <submittedName>
        <fullName evidence="12">Sodium/hydrogen exchanger family protein</fullName>
    </submittedName>
</protein>
<dbReference type="GO" id="GO:0005886">
    <property type="term" value="C:plasma membrane"/>
    <property type="evidence" value="ECO:0007669"/>
    <property type="project" value="UniProtKB-SubCell"/>
</dbReference>
<keyword evidence="5 10" id="KW-1133">Transmembrane helix</keyword>
<comment type="subcellular location">
    <subcellularLocation>
        <location evidence="1">Cell membrane</location>
        <topology evidence="1">Multi-pass membrane protein</topology>
    </subcellularLocation>
</comment>
<dbReference type="GO" id="GO:0051453">
    <property type="term" value="P:regulation of intracellular pH"/>
    <property type="evidence" value="ECO:0007669"/>
    <property type="project" value="TreeGrafter"/>
</dbReference>
<keyword evidence="8 10" id="KW-0472">Membrane</keyword>
<feature type="domain" description="Cation/H+ exchanger transmembrane" evidence="11">
    <location>
        <begin position="7"/>
        <end position="142"/>
    </location>
</feature>
<evidence type="ECO:0000313" key="13">
    <source>
        <dbReference type="Proteomes" id="UP000295547"/>
    </source>
</evidence>
<reference evidence="12 13" key="1">
    <citation type="submission" date="2019-03" db="EMBL/GenBank/DDBJ databases">
        <title>Genomic Encyclopedia of Type Strains, Phase IV (KMG-V): Genome sequencing to study the core and pangenomes of soil and plant-associated prokaryotes.</title>
        <authorList>
            <person name="Whitman W."/>
        </authorList>
    </citation>
    <scope>NUCLEOTIDE SEQUENCE [LARGE SCALE GENOMIC DNA]</scope>
    <source>
        <strain evidence="12 13">Gr42</strain>
    </source>
</reference>
<keyword evidence="3" id="KW-1003">Cell membrane</keyword>
<dbReference type="GO" id="GO:0015385">
    <property type="term" value="F:sodium:proton antiporter activity"/>
    <property type="evidence" value="ECO:0007669"/>
    <property type="project" value="InterPro"/>
</dbReference>
<evidence type="ECO:0000313" key="12">
    <source>
        <dbReference type="EMBL" id="TCU29220.1"/>
    </source>
</evidence>
<feature type="transmembrane region" description="Helical" evidence="10">
    <location>
        <begin position="7"/>
        <end position="28"/>
    </location>
</feature>
<evidence type="ECO:0000256" key="3">
    <source>
        <dbReference type="ARBA" id="ARBA00022475"/>
    </source>
</evidence>
<evidence type="ECO:0000256" key="9">
    <source>
        <dbReference type="ARBA" id="ARBA00023201"/>
    </source>
</evidence>
<keyword evidence="13" id="KW-1185">Reference proteome</keyword>
<organism evidence="12 13">
    <name type="scientific">Rhizobium azibense</name>
    <dbReference type="NCBI Taxonomy" id="1136135"/>
    <lineage>
        <taxon>Bacteria</taxon>
        <taxon>Pseudomonadati</taxon>
        <taxon>Pseudomonadota</taxon>
        <taxon>Alphaproteobacteria</taxon>
        <taxon>Hyphomicrobiales</taxon>
        <taxon>Rhizobiaceae</taxon>
        <taxon>Rhizobium/Agrobacterium group</taxon>
        <taxon>Rhizobium</taxon>
    </lineage>
</organism>
<evidence type="ECO:0000256" key="2">
    <source>
        <dbReference type="ARBA" id="ARBA00022448"/>
    </source>
</evidence>
<name>A0A4R3R2K0_9HYPH</name>
<evidence type="ECO:0000259" key="11">
    <source>
        <dbReference type="Pfam" id="PF00999"/>
    </source>
</evidence>
<keyword evidence="9" id="KW-0739">Sodium transport</keyword>
<feature type="transmembrane region" description="Helical" evidence="10">
    <location>
        <begin position="87"/>
        <end position="107"/>
    </location>
</feature>
<keyword evidence="2" id="KW-0813">Transport</keyword>
<feature type="transmembrane region" description="Helical" evidence="10">
    <location>
        <begin position="40"/>
        <end position="66"/>
    </location>
</feature>
<dbReference type="InterPro" id="IPR006153">
    <property type="entry name" value="Cation/H_exchanger_TM"/>
</dbReference>
<dbReference type="AlphaFoldDB" id="A0A4R3R2K0"/>